<evidence type="ECO:0000256" key="2">
    <source>
        <dbReference type="ARBA" id="ARBA00008712"/>
    </source>
</evidence>
<keyword evidence="7" id="KW-1185">Reference proteome</keyword>
<keyword evidence="5" id="KW-1133">Transmembrane helix</keyword>
<comment type="subcellular location">
    <subcellularLocation>
        <location evidence="1">Secreted</location>
    </subcellularLocation>
</comment>
<evidence type="ECO:0000256" key="1">
    <source>
        <dbReference type="ARBA" id="ARBA00004613"/>
    </source>
</evidence>
<dbReference type="AlphaFoldDB" id="A0A8W8J2L1"/>
<feature type="transmembrane region" description="Helical" evidence="5">
    <location>
        <begin position="56"/>
        <end position="72"/>
    </location>
</feature>
<dbReference type="GO" id="GO:0030199">
    <property type="term" value="P:collagen fibril organization"/>
    <property type="evidence" value="ECO:0007669"/>
    <property type="project" value="TreeGrafter"/>
</dbReference>
<dbReference type="Proteomes" id="UP000005408">
    <property type="component" value="Unassembled WGS sequence"/>
</dbReference>
<evidence type="ECO:0000313" key="6">
    <source>
        <dbReference type="EnsemblMetazoa" id="G16964.1:cds"/>
    </source>
</evidence>
<evidence type="ECO:0000313" key="7">
    <source>
        <dbReference type="Proteomes" id="UP000005408"/>
    </source>
</evidence>
<dbReference type="Pfam" id="PF14704">
    <property type="entry name" value="DERM"/>
    <property type="match status" value="1"/>
</dbReference>
<dbReference type="PANTHER" id="PTHR15040">
    <property type="entry name" value="DERMATOPONTIN-RELATED"/>
    <property type="match status" value="1"/>
</dbReference>
<name>A0A8W8J2L1_MAGGI</name>
<comment type="similarity">
    <text evidence="2">Belongs to the dermatopontin family.</text>
</comment>
<keyword evidence="5" id="KW-0812">Transmembrane</keyword>
<evidence type="ECO:0000256" key="5">
    <source>
        <dbReference type="SAM" id="Phobius"/>
    </source>
</evidence>
<keyword evidence="5" id="KW-0472">Membrane</keyword>
<dbReference type="GO" id="GO:0031012">
    <property type="term" value="C:extracellular matrix"/>
    <property type="evidence" value="ECO:0007669"/>
    <property type="project" value="TreeGrafter"/>
</dbReference>
<reference evidence="6" key="1">
    <citation type="submission" date="2022-08" db="UniProtKB">
        <authorList>
            <consortium name="EnsemblMetazoa"/>
        </authorList>
    </citation>
    <scope>IDENTIFICATION</scope>
    <source>
        <strain evidence="6">05x7-T-G4-1.051#20</strain>
    </source>
</reference>
<dbReference type="EnsemblMetazoa" id="G16964.1">
    <property type="protein sequence ID" value="G16964.1:cds"/>
    <property type="gene ID" value="G16964"/>
</dbReference>
<dbReference type="GO" id="GO:0005615">
    <property type="term" value="C:extracellular space"/>
    <property type="evidence" value="ECO:0007669"/>
    <property type="project" value="TreeGrafter"/>
</dbReference>
<evidence type="ECO:0000256" key="3">
    <source>
        <dbReference type="ARBA" id="ARBA00022525"/>
    </source>
</evidence>
<organism evidence="6 7">
    <name type="scientific">Magallana gigas</name>
    <name type="common">Pacific oyster</name>
    <name type="synonym">Crassostrea gigas</name>
    <dbReference type="NCBI Taxonomy" id="29159"/>
    <lineage>
        <taxon>Eukaryota</taxon>
        <taxon>Metazoa</taxon>
        <taxon>Spiralia</taxon>
        <taxon>Lophotrochozoa</taxon>
        <taxon>Mollusca</taxon>
        <taxon>Bivalvia</taxon>
        <taxon>Autobranchia</taxon>
        <taxon>Pteriomorphia</taxon>
        <taxon>Ostreida</taxon>
        <taxon>Ostreoidea</taxon>
        <taxon>Ostreidae</taxon>
        <taxon>Magallana</taxon>
    </lineage>
</organism>
<sequence>MITQENNNDVDGFWFDRLEYFDLNSQTPSLGACSRTSRNLDIPEVREYCIPKMTSLVPMFFVVLIFVVVSGWKNDFDQPVDFQCPSDLSFVSRFESSHSNKKEDRRFNFDCRRVPAVSGSVTCSWSGYVNNYDAMILYTCPNQGYLNGMHSIHSNNYEDRRFKFRCCSPPSGLDFKHCHWTGYVNNWDSYVNYHVPYGYVIRGVFSIHDNGKEDRRFRFEICRSV</sequence>
<proteinExistence type="inferred from homology"/>
<protein>
    <recommendedName>
        <fullName evidence="8">Hemagglutinin/amebocyte aggregation factor</fullName>
    </recommendedName>
</protein>
<evidence type="ECO:0008006" key="8">
    <source>
        <dbReference type="Google" id="ProtNLM"/>
    </source>
</evidence>
<keyword evidence="3" id="KW-0964">Secreted</keyword>
<dbReference type="PANTHER" id="PTHR15040:SF1">
    <property type="entry name" value="DERMATOPONTIN-LIKE ISOFORM X1"/>
    <property type="match status" value="1"/>
</dbReference>
<evidence type="ECO:0000256" key="4">
    <source>
        <dbReference type="ARBA" id="ARBA00023157"/>
    </source>
</evidence>
<dbReference type="InterPro" id="IPR026645">
    <property type="entry name" value="Dermatopontin"/>
</dbReference>
<accession>A0A8W8J2L1</accession>
<keyword evidence="4" id="KW-1015">Disulfide bond</keyword>